<dbReference type="InterPro" id="IPR012816">
    <property type="entry name" value="NADAR"/>
</dbReference>
<evidence type="ECO:0000313" key="4">
    <source>
        <dbReference type="EMBL" id="CAE2233337.1"/>
    </source>
</evidence>
<feature type="domain" description="NADAR" evidence="2">
    <location>
        <begin position="108"/>
        <end position="247"/>
    </location>
</feature>
<evidence type="ECO:0000313" key="3">
    <source>
        <dbReference type="EMBL" id="CAE2233335.1"/>
    </source>
</evidence>
<dbReference type="InterPro" id="IPR037238">
    <property type="entry name" value="YbiA-like_sf"/>
</dbReference>
<sequence length="263" mass="29969">MTSKFGNSISSTVVSSLSTLGNSILSSSPSSMDICASAGCNRKCYKELNGHTHPYCGRTCAQKDAAAKPNKKISKKNHHRQKQSQSTSILSSYQQLSVNSQMNQEIKFYNRGEPYFEFTNFYEPPNGILIDGYVWRNSEAYYQASKFKDIRHVRRVNKLQTPREAFIYARTHKSEQRPDWFRVNIAVMRKALYAKFSQHPDLLRMLIETEDSILIEHTVNDSFWGDGGDGSGENHLGNLLMQLREEMKGCLLPSSEFTYPSLL</sequence>
<feature type="compositionally biased region" description="Basic residues" evidence="1">
    <location>
        <begin position="69"/>
        <end position="82"/>
    </location>
</feature>
<dbReference type="Gene3D" id="1.10.357.40">
    <property type="entry name" value="YbiA-like"/>
    <property type="match status" value="1"/>
</dbReference>
<dbReference type="AlphaFoldDB" id="A0A6U1WQ85"/>
<name>A0A6U1WQ85_9EUKA</name>
<protein>
    <recommendedName>
        <fullName evidence="2">NADAR domain-containing protein</fullName>
    </recommendedName>
</protein>
<feature type="region of interest" description="Disordered" evidence="1">
    <location>
        <begin position="68"/>
        <end position="89"/>
    </location>
</feature>
<evidence type="ECO:0000256" key="1">
    <source>
        <dbReference type="SAM" id="MobiDB-lite"/>
    </source>
</evidence>
<proteinExistence type="predicted"/>
<dbReference type="CDD" id="cd15457">
    <property type="entry name" value="NADAR"/>
    <property type="match status" value="1"/>
</dbReference>
<evidence type="ECO:0000259" key="2">
    <source>
        <dbReference type="Pfam" id="PF08719"/>
    </source>
</evidence>
<gene>
    <name evidence="3" type="ORF">VSP0166_LOCUS14253</name>
    <name evidence="4" type="ORF">VSP0166_LOCUS14254</name>
</gene>
<reference evidence="3" key="1">
    <citation type="submission" date="2021-01" db="EMBL/GenBank/DDBJ databases">
        <authorList>
            <person name="Corre E."/>
            <person name="Pelletier E."/>
            <person name="Niang G."/>
            <person name="Scheremetjew M."/>
            <person name="Finn R."/>
            <person name="Kale V."/>
            <person name="Holt S."/>
            <person name="Cochrane G."/>
            <person name="Meng A."/>
            <person name="Brown T."/>
            <person name="Cohen L."/>
        </authorList>
    </citation>
    <scope>NUCLEOTIDE SEQUENCE</scope>
    <source>
        <strain evidence="3">DIVA3 518/3/11/1/6</strain>
    </source>
</reference>
<organism evidence="3">
    <name type="scientific">Vannella robusta</name>
    <dbReference type="NCBI Taxonomy" id="1487602"/>
    <lineage>
        <taxon>Eukaryota</taxon>
        <taxon>Amoebozoa</taxon>
        <taxon>Discosea</taxon>
        <taxon>Flabellinia</taxon>
        <taxon>Vannellidae</taxon>
        <taxon>Vannella</taxon>
    </lineage>
</organism>
<dbReference type="EMBL" id="HBKP01020198">
    <property type="protein sequence ID" value="CAE2233335.1"/>
    <property type="molecule type" value="Transcribed_RNA"/>
</dbReference>
<accession>A0A6U1WQ85</accession>
<dbReference type="Pfam" id="PF08719">
    <property type="entry name" value="NADAR"/>
    <property type="match status" value="1"/>
</dbReference>
<dbReference type="NCBIfam" id="TIGR02464">
    <property type="entry name" value="ribofla_fusion"/>
    <property type="match status" value="1"/>
</dbReference>
<dbReference type="EMBL" id="HBKP01020199">
    <property type="protein sequence ID" value="CAE2233337.1"/>
    <property type="molecule type" value="Transcribed_RNA"/>
</dbReference>
<dbReference type="SUPFAM" id="SSF143990">
    <property type="entry name" value="YbiA-like"/>
    <property type="match status" value="1"/>
</dbReference>